<evidence type="ECO:0000256" key="15">
    <source>
        <dbReference type="SAM" id="SignalP"/>
    </source>
</evidence>
<evidence type="ECO:0000256" key="12">
    <source>
        <dbReference type="ARBA" id="ARBA00023285"/>
    </source>
</evidence>
<evidence type="ECO:0000256" key="8">
    <source>
        <dbReference type="ARBA" id="ARBA00022989"/>
    </source>
</evidence>
<feature type="transmembrane region" description="Helical" evidence="13">
    <location>
        <begin position="169"/>
        <end position="186"/>
    </location>
</feature>
<evidence type="ECO:0000256" key="4">
    <source>
        <dbReference type="ARBA" id="ARBA00022448"/>
    </source>
</evidence>
<evidence type="ECO:0000256" key="11">
    <source>
        <dbReference type="ARBA" id="ARBA00023136"/>
    </source>
</evidence>
<dbReference type="EMBL" id="JALJXV010000006">
    <property type="protein sequence ID" value="MCP1675406.1"/>
    <property type="molecule type" value="Genomic_DNA"/>
</dbReference>
<evidence type="ECO:0000313" key="16">
    <source>
        <dbReference type="EMBL" id="MCP1675406.1"/>
    </source>
</evidence>
<dbReference type="GO" id="GO:0010045">
    <property type="term" value="P:response to nickel cation"/>
    <property type="evidence" value="ECO:0007669"/>
    <property type="project" value="TreeGrafter"/>
</dbReference>
<dbReference type="GO" id="GO:0015099">
    <property type="term" value="F:nickel cation transmembrane transporter activity"/>
    <property type="evidence" value="ECO:0007669"/>
    <property type="project" value="UniProtKB-UniRule"/>
</dbReference>
<dbReference type="GO" id="GO:0005886">
    <property type="term" value="C:plasma membrane"/>
    <property type="evidence" value="ECO:0007669"/>
    <property type="project" value="UniProtKB-SubCell"/>
</dbReference>
<dbReference type="PANTHER" id="PTHR40659:SF1">
    <property type="entry name" value="NICKEL_COBALT EFFLUX SYSTEM RCNA"/>
    <property type="match status" value="1"/>
</dbReference>
<keyword evidence="6" id="KW-0533">Nickel</keyword>
<protein>
    <recommendedName>
        <fullName evidence="13">Nickel/cobalt efflux system</fullName>
    </recommendedName>
</protein>
<keyword evidence="15" id="KW-0732">Signal</keyword>
<feature type="transmembrane region" description="Helical" evidence="13">
    <location>
        <begin position="261"/>
        <end position="285"/>
    </location>
</feature>
<reference evidence="16" key="1">
    <citation type="submission" date="2022-03" db="EMBL/GenBank/DDBJ databases">
        <title>Genomic Encyclopedia of Type Strains, Phase III (KMG-III): the genomes of soil and plant-associated and newly described type strains.</title>
        <authorList>
            <person name="Whitman W."/>
        </authorList>
    </citation>
    <scope>NUCLEOTIDE SEQUENCE</scope>
    <source>
        <strain evidence="16">ANL 6-2</strain>
    </source>
</reference>
<keyword evidence="11 13" id="KW-0472">Membrane</keyword>
<dbReference type="AlphaFoldDB" id="A0AAE3G433"/>
<feature type="transmembrane region" description="Helical" evidence="13">
    <location>
        <begin position="291"/>
        <end position="318"/>
    </location>
</feature>
<dbReference type="InterPro" id="IPR051224">
    <property type="entry name" value="NiCoT_RcnA"/>
</dbReference>
<keyword evidence="10" id="KW-0921">Nickel transport</keyword>
<keyword evidence="3" id="KW-0171">Cobalt transport</keyword>
<dbReference type="GO" id="GO:0006824">
    <property type="term" value="P:cobalt ion transport"/>
    <property type="evidence" value="ECO:0007669"/>
    <property type="project" value="UniProtKB-KW"/>
</dbReference>
<dbReference type="InterPro" id="IPR011541">
    <property type="entry name" value="Ni/Co_transpt_high_affinity"/>
</dbReference>
<keyword evidence="17" id="KW-1185">Reference proteome</keyword>
<keyword evidence="4 13" id="KW-0813">Transport</keyword>
<keyword evidence="7 13" id="KW-0812">Transmembrane</keyword>
<comment type="function">
    <text evidence="1">Efflux system for nickel and cobalt.</text>
</comment>
<name>A0AAE3G433_9GAMM</name>
<feature type="region of interest" description="Disordered" evidence="14">
    <location>
        <begin position="29"/>
        <end position="48"/>
    </location>
</feature>
<evidence type="ECO:0000256" key="5">
    <source>
        <dbReference type="ARBA" id="ARBA00022475"/>
    </source>
</evidence>
<evidence type="ECO:0000256" key="2">
    <source>
        <dbReference type="ARBA" id="ARBA00004651"/>
    </source>
</evidence>
<evidence type="ECO:0000256" key="9">
    <source>
        <dbReference type="ARBA" id="ARBA00023065"/>
    </source>
</evidence>
<evidence type="ECO:0000256" key="1">
    <source>
        <dbReference type="ARBA" id="ARBA00002510"/>
    </source>
</evidence>
<feature type="signal peptide" evidence="15">
    <location>
        <begin position="1"/>
        <end position="25"/>
    </location>
</feature>
<evidence type="ECO:0000256" key="3">
    <source>
        <dbReference type="ARBA" id="ARBA00022426"/>
    </source>
</evidence>
<feature type="transmembrane region" description="Helical" evidence="13">
    <location>
        <begin position="339"/>
        <end position="362"/>
    </location>
</feature>
<evidence type="ECO:0000256" key="13">
    <source>
        <dbReference type="RuleBase" id="RU362101"/>
    </source>
</evidence>
<keyword evidence="9" id="KW-0406">Ion transport</keyword>
<comment type="similarity">
    <text evidence="13">Belongs to the NiCoT transporter (TC 2.A.52) family.</text>
</comment>
<evidence type="ECO:0000256" key="14">
    <source>
        <dbReference type="SAM" id="MobiDB-lite"/>
    </source>
</evidence>
<proteinExistence type="inferred from homology"/>
<feature type="transmembrane region" description="Helical" evidence="13">
    <location>
        <begin position="87"/>
        <end position="106"/>
    </location>
</feature>
<dbReference type="GO" id="GO:0032025">
    <property type="term" value="P:response to cobalt ion"/>
    <property type="evidence" value="ECO:0007669"/>
    <property type="project" value="TreeGrafter"/>
</dbReference>
<dbReference type="GO" id="GO:0046583">
    <property type="term" value="F:monoatomic cation efflux transmembrane transporter activity"/>
    <property type="evidence" value="ECO:0007669"/>
    <property type="project" value="TreeGrafter"/>
</dbReference>
<evidence type="ECO:0000313" key="17">
    <source>
        <dbReference type="Proteomes" id="UP001205843"/>
    </source>
</evidence>
<evidence type="ECO:0000256" key="7">
    <source>
        <dbReference type="ARBA" id="ARBA00022692"/>
    </source>
</evidence>
<evidence type="ECO:0000256" key="10">
    <source>
        <dbReference type="ARBA" id="ARBA00023112"/>
    </source>
</evidence>
<keyword evidence="5" id="KW-1003">Cell membrane</keyword>
<sequence length="372" mass="38715">MPMIRLKHLLGIALLLMLAAPLASAQSPFAQSPPAEDRQATATSTASENPGLRERAVTWMLVTQRSLHQQLNAGIRQLRQDTSLANIGWLFLISFGYGVFHAAGPGHGKAVISAYLLTHPARLGTGLLLSFLASILQGLTAIVLVVGLVKIAGWLSRDAMQQVGLVEQVSFAILAVFGAMLLLRAARRLWRRAMTAPTAATPPPVSAGDLAPAQRGSLSFQPISTDRSTITPDSHQHDAGCGCGHPHHVAPQALDQHGSRWAMVGAILAVGSRPCTGAVLILAAANLLGLLAVGIGAVMAMALGTAITVSTLAALAVFSRDQARRLARGMDTVRLAVAGDLVAIVGGVLILFAGVSLLVAALGNPTPALYRL</sequence>
<gene>
    <name evidence="16" type="ORF">J2T57_002556</name>
</gene>
<comment type="subcellular location">
    <subcellularLocation>
        <location evidence="2 13">Cell membrane</location>
        <topology evidence="2 13">Multi-pass membrane protein</topology>
    </subcellularLocation>
</comment>
<comment type="caution">
    <text evidence="16">The sequence shown here is derived from an EMBL/GenBank/DDBJ whole genome shotgun (WGS) entry which is preliminary data.</text>
</comment>
<evidence type="ECO:0000256" key="6">
    <source>
        <dbReference type="ARBA" id="ARBA00022596"/>
    </source>
</evidence>
<feature type="chain" id="PRO_5042204211" description="Nickel/cobalt efflux system" evidence="15">
    <location>
        <begin position="26"/>
        <end position="372"/>
    </location>
</feature>
<dbReference type="PANTHER" id="PTHR40659">
    <property type="entry name" value="NICKEL/COBALT EFFLUX SYSTEM RCNA"/>
    <property type="match status" value="1"/>
</dbReference>
<keyword evidence="12" id="KW-0170">Cobalt</keyword>
<dbReference type="Proteomes" id="UP001205843">
    <property type="component" value="Unassembled WGS sequence"/>
</dbReference>
<dbReference type="Pfam" id="PF03824">
    <property type="entry name" value="NicO"/>
    <property type="match status" value="1"/>
</dbReference>
<feature type="transmembrane region" description="Helical" evidence="13">
    <location>
        <begin position="127"/>
        <end position="149"/>
    </location>
</feature>
<accession>A0AAE3G433</accession>
<organism evidence="16 17">
    <name type="scientific">Natronocella acetinitrilica</name>
    <dbReference type="NCBI Taxonomy" id="414046"/>
    <lineage>
        <taxon>Bacteria</taxon>
        <taxon>Pseudomonadati</taxon>
        <taxon>Pseudomonadota</taxon>
        <taxon>Gammaproteobacteria</taxon>
        <taxon>Chromatiales</taxon>
        <taxon>Ectothiorhodospiraceae</taxon>
        <taxon>Natronocella</taxon>
    </lineage>
</organism>
<keyword evidence="8 13" id="KW-1133">Transmembrane helix</keyword>